<proteinExistence type="predicted"/>
<keyword evidence="2" id="KW-1185">Reference proteome</keyword>
<sequence length="59" mass="6751">MDVTFTCRRCGSKHVTRDAWAEWNEQRQEWALSAVFDYAFCHSCAKPTQLDETGIGAPQ</sequence>
<evidence type="ECO:0000313" key="1">
    <source>
        <dbReference type="EMBL" id="MFL9840596.1"/>
    </source>
</evidence>
<comment type="caution">
    <text evidence="1">The sequence shown here is derived from an EMBL/GenBank/DDBJ whole genome shotgun (WGS) entry which is preliminary data.</text>
</comment>
<protein>
    <submittedName>
        <fullName evidence="1">Uncharacterized protein</fullName>
    </submittedName>
</protein>
<name>A0ABW8YJZ6_9SPHN</name>
<evidence type="ECO:0000313" key="2">
    <source>
        <dbReference type="Proteomes" id="UP001629244"/>
    </source>
</evidence>
<reference evidence="1 2" key="1">
    <citation type="submission" date="2024-06" db="EMBL/GenBank/DDBJ databases">
        <authorList>
            <person name="Kaempfer P."/>
            <person name="Viver T."/>
        </authorList>
    </citation>
    <scope>NUCLEOTIDE SEQUENCE [LARGE SCALE GENOMIC DNA]</scope>
    <source>
        <strain evidence="1 2">ST-64</strain>
    </source>
</reference>
<accession>A0ABW8YJZ6</accession>
<dbReference type="EMBL" id="JBELQC010000001">
    <property type="protein sequence ID" value="MFL9840596.1"/>
    <property type="molecule type" value="Genomic_DNA"/>
</dbReference>
<gene>
    <name evidence="1" type="ORF">ABS767_06440</name>
</gene>
<dbReference type="Proteomes" id="UP001629244">
    <property type="component" value="Unassembled WGS sequence"/>
</dbReference>
<organism evidence="1 2">
    <name type="scientific">Sphingomonas plantiphila</name>
    <dbReference type="NCBI Taxonomy" id="3163295"/>
    <lineage>
        <taxon>Bacteria</taxon>
        <taxon>Pseudomonadati</taxon>
        <taxon>Pseudomonadota</taxon>
        <taxon>Alphaproteobacteria</taxon>
        <taxon>Sphingomonadales</taxon>
        <taxon>Sphingomonadaceae</taxon>
        <taxon>Sphingomonas</taxon>
    </lineage>
</organism>
<dbReference type="RefSeq" id="WP_408077531.1">
    <property type="nucleotide sequence ID" value="NZ_JBELQC010000001.1"/>
</dbReference>